<evidence type="ECO:0000256" key="8">
    <source>
        <dbReference type="SAM" id="Phobius"/>
    </source>
</evidence>
<dbReference type="PANTHER" id="PTHR13055:SF12">
    <property type="entry name" value="LD40707P"/>
    <property type="match status" value="1"/>
</dbReference>
<proteinExistence type="predicted"/>
<feature type="signal peptide" evidence="9">
    <location>
        <begin position="1"/>
        <end position="19"/>
    </location>
</feature>
<keyword evidence="2 8" id="KW-0812">Transmembrane</keyword>
<feature type="transmembrane region" description="Helical" evidence="8">
    <location>
        <begin position="483"/>
        <end position="510"/>
    </location>
</feature>
<reference evidence="10" key="1">
    <citation type="submission" date="2021-06" db="EMBL/GenBank/DDBJ databases">
        <authorList>
            <person name="Hodson N. C."/>
            <person name="Mongue J. A."/>
            <person name="Jaron S. K."/>
        </authorList>
    </citation>
    <scope>NUCLEOTIDE SEQUENCE</scope>
</reference>
<evidence type="ECO:0000256" key="6">
    <source>
        <dbReference type="ARBA" id="ARBA00023180"/>
    </source>
</evidence>
<accession>A0A8J2K0N0</accession>
<evidence type="ECO:0000256" key="1">
    <source>
        <dbReference type="ARBA" id="ARBA00004479"/>
    </source>
</evidence>
<evidence type="ECO:0008006" key="12">
    <source>
        <dbReference type="Google" id="ProtNLM"/>
    </source>
</evidence>
<evidence type="ECO:0000256" key="5">
    <source>
        <dbReference type="ARBA" id="ARBA00023136"/>
    </source>
</evidence>
<keyword evidence="6" id="KW-0325">Glycoprotein</keyword>
<dbReference type="Pfam" id="PF01437">
    <property type="entry name" value="PSI"/>
    <property type="match status" value="1"/>
</dbReference>
<organism evidence="10 11">
    <name type="scientific">Allacma fusca</name>
    <dbReference type="NCBI Taxonomy" id="39272"/>
    <lineage>
        <taxon>Eukaryota</taxon>
        <taxon>Metazoa</taxon>
        <taxon>Ecdysozoa</taxon>
        <taxon>Arthropoda</taxon>
        <taxon>Hexapoda</taxon>
        <taxon>Collembola</taxon>
        <taxon>Symphypleona</taxon>
        <taxon>Sminthuridae</taxon>
        <taxon>Allacma</taxon>
    </lineage>
</organism>
<evidence type="ECO:0000256" key="2">
    <source>
        <dbReference type="ARBA" id="ARBA00022692"/>
    </source>
</evidence>
<dbReference type="PANTHER" id="PTHR13055">
    <property type="entry name" value="TUMOR ENDOTHELIAL MARKER 7 RELATED"/>
    <property type="match status" value="1"/>
</dbReference>
<keyword evidence="5 8" id="KW-0472">Membrane</keyword>
<dbReference type="OrthoDB" id="6285106at2759"/>
<evidence type="ECO:0000256" key="4">
    <source>
        <dbReference type="ARBA" id="ARBA00022989"/>
    </source>
</evidence>
<evidence type="ECO:0000313" key="11">
    <source>
        <dbReference type="Proteomes" id="UP000708208"/>
    </source>
</evidence>
<comment type="subcellular location">
    <subcellularLocation>
        <location evidence="1">Membrane</location>
        <topology evidence="1">Single-pass type I membrane protein</topology>
    </subcellularLocation>
</comment>
<feature type="chain" id="PRO_5035271070" description="Plexin domain-containing protein 2" evidence="9">
    <location>
        <begin position="20"/>
        <end position="544"/>
    </location>
</feature>
<dbReference type="InterPro" id="IPR031152">
    <property type="entry name" value="PLXDC"/>
</dbReference>
<dbReference type="GO" id="GO:0016020">
    <property type="term" value="C:membrane"/>
    <property type="evidence" value="ECO:0007669"/>
    <property type="project" value="UniProtKB-SubCell"/>
</dbReference>
<dbReference type="EMBL" id="CAJVCH010187685">
    <property type="protein sequence ID" value="CAG7730002.1"/>
    <property type="molecule type" value="Genomic_DNA"/>
</dbReference>
<evidence type="ECO:0000256" key="3">
    <source>
        <dbReference type="ARBA" id="ARBA00022729"/>
    </source>
</evidence>
<feature type="region of interest" description="Disordered" evidence="7">
    <location>
        <begin position="68"/>
        <end position="94"/>
    </location>
</feature>
<dbReference type="AlphaFoldDB" id="A0A8J2K0N0"/>
<protein>
    <recommendedName>
        <fullName evidence="12">Plexin domain-containing protein 2</fullName>
    </recommendedName>
</protein>
<dbReference type="Proteomes" id="UP000708208">
    <property type="component" value="Unassembled WGS sequence"/>
</dbReference>
<keyword evidence="3 9" id="KW-0732">Signal</keyword>
<gene>
    <name evidence="10" type="ORF">AFUS01_LOCUS18681</name>
</gene>
<keyword evidence="11" id="KW-1185">Reference proteome</keyword>
<name>A0A8J2K0N0_9HEXA</name>
<keyword evidence="4 8" id="KW-1133">Transmembrane helix</keyword>
<evidence type="ECO:0000256" key="7">
    <source>
        <dbReference type="SAM" id="MobiDB-lite"/>
    </source>
</evidence>
<evidence type="ECO:0000256" key="9">
    <source>
        <dbReference type="SAM" id="SignalP"/>
    </source>
</evidence>
<evidence type="ECO:0000313" key="10">
    <source>
        <dbReference type="EMBL" id="CAG7730002.1"/>
    </source>
</evidence>
<comment type="caution">
    <text evidence="10">The sequence shown here is derived from an EMBL/GenBank/DDBJ whole genome shotgun (WGS) entry which is preliminary data.</text>
</comment>
<dbReference type="InterPro" id="IPR002165">
    <property type="entry name" value="Plexin_repeat"/>
</dbReference>
<sequence>MYNFSLGVTLLFLIGATNHIILGSSAESAQFQSGSYLVSSETGPQRVSDFSNNGWTISEFIPLARTKRQLQQSNPTLKPVEPTKSEENSSSVAATTPVPVTVPVATASTTVVNSSVTHPPSPSVVITVPNTTVAHNVPSFNKTEQSFDDELDKNFPNYFDFSAKAPKNSTLQPRNETHKYYNISYVPNGAVYWVDLESHPDAIDHDMLSSAHRRAATLKLKFNFPFYGHLVDNATIATGGFVYLGEQVHAWLAATQYVAPLMANFDSSLSENATVRYLSTSDQFSIEWNKVHLKDTPDKGSFTFQASLYKNGTIVFAYKSIPIDILNISDSSHPVKVGLSDAFIRDKNVLLFKQKTIYEYDRVEIRSSNKDIVNGTAVIFTPLPTCLSYKSCYKCSHHETSFECVWCHSAGRCSDGTDRYRQDWLTKGCESDNATQVEHCDVVNTSTYTIESTTGKERHASPKGHPDDHVNVSPIAQHHEEGMGAAGVIGILFLVMMIVTGAGWVFYAYLFPHSTSGQLLIRYRPSQWTFRRGEARYTAASIHM</sequence>